<dbReference type="Gene3D" id="6.10.110.10">
    <property type="match status" value="1"/>
</dbReference>
<evidence type="ECO:0000313" key="7">
    <source>
        <dbReference type="EMBL" id="KAF2074226.1"/>
    </source>
</evidence>
<proteinExistence type="inferred from homology"/>
<dbReference type="InterPro" id="IPR038213">
    <property type="entry name" value="IFI6/IFI27-like_sf"/>
</dbReference>
<feature type="transmembrane region" description="Helical" evidence="6">
    <location>
        <begin position="87"/>
        <end position="116"/>
    </location>
</feature>
<protein>
    <submittedName>
        <fullName evidence="7">Uncharacterized protein</fullName>
    </submittedName>
</protein>
<keyword evidence="4 6" id="KW-1133">Transmembrane helix</keyword>
<evidence type="ECO:0000256" key="2">
    <source>
        <dbReference type="ARBA" id="ARBA00007262"/>
    </source>
</evidence>
<dbReference type="PANTHER" id="PTHR16932">
    <property type="entry name" value="INTERFERON ALPHA-INDUCIBLE PROTEIN 27"/>
    <property type="match status" value="1"/>
</dbReference>
<dbReference type="PANTHER" id="PTHR16932:SF18">
    <property type="entry name" value="INTERFERON, ALPHA-INDUCIBLE PROTEIN 27-LIKE 2"/>
    <property type="match status" value="1"/>
</dbReference>
<name>A0A8J4PVC5_9MYCE</name>
<evidence type="ECO:0000313" key="8">
    <source>
        <dbReference type="Proteomes" id="UP000695562"/>
    </source>
</evidence>
<evidence type="ECO:0000256" key="3">
    <source>
        <dbReference type="ARBA" id="ARBA00022692"/>
    </source>
</evidence>
<dbReference type="Pfam" id="PF06140">
    <property type="entry name" value="Ifi-6-16"/>
    <property type="match status" value="1"/>
</dbReference>
<evidence type="ECO:0000256" key="4">
    <source>
        <dbReference type="ARBA" id="ARBA00022989"/>
    </source>
</evidence>
<evidence type="ECO:0000256" key="6">
    <source>
        <dbReference type="SAM" id="Phobius"/>
    </source>
</evidence>
<dbReference type="GO" id="GO:0016020">
    <property type="term" value="C:membrane"/>
    <property type="evidence" value="ECO:0007669"/>
    <property type="project" value="UniProtKB-SubCell"/>
</dbReference>
<accession>A0A8J4PVC5</accession>
<dbReference type="Proteomes" id="UP000695562">
    <property type="component" value="Unassembled WGS sequence"/>
</dbReference>
<keyword evidence="3 6" id="KW-0812">Transmembrane</keyword>
<evidence type="ECO:0000256" key="5">
    <source>
        <dbReference type="ARBA" id="ARBA00023136"/>
    </source>
</evidence>
<reference evidence="7" key="1">
    <citation type="submission" date="2020-01" db="EMBL/GenBank/DDBJ databases">
        <title>Development of genomics and gene disruption for Polysphondylium violaceum indicates a role for the polyketide synthase stlB in stalk morphogenesis.</title>
        <authorList>
            <person name="Narita B."/>
            <person name="Kawabe Y."/>
            <person name="Kin K."/>
            <person name="Saito T."/>
            <person name="Gibbs R."/>
            <person name="Kuspa A."/>
            <person name="Muzny D."/>
            <person name="Queller D."/>
            <person name="Richards S."/>
            <person name="Strassman J."/>
            <person name="Sucgang R."/>
            <person name="Worley K."/>
            <person name="Schaap P."/>
        </authorList>
    </citation>
    <scope>NUCLEOTIDE SEQUENCE</scope>
    <source>
        <strain evidence="7">QSvi11</strain>
    </source>
</reference>
<dbReference type="AlphaFoldDB" id="A0A8J4PVC5"/>
<dbReference type="InterPro" id="IPR009311">
    <property type="entry name" value="IFI6/IFI27-like"/>
</dbReference>
<sequence length="146" mass="15390">MQEHETKSKSKLEDAKNLVKNVVDKCKQNPNYTGTATGLSASFGTIIVVPSLLQGIGFTTTGILSGSWAASAMAYLPVSLVATGQSIGALGTIFSAVSGTPIIISILAFGGAFGLATKLKIDRVNKKEQENKLNNQFSRKTIKSKL</sequence>
<gene>
    <name evidence="7" type="ORF">CYY_004472</name>
</gene>
<comment type="caution">
    <text evidence="7">The sequence shown here is derived from an EMBL/GenBank/DDBJ whole genome shotgun (WGS) entry which is preliminary data.</text>
</comment>
<dbReference type="EMBL" id="AJWJ01000158">
    <property type="protein sequence ID" value="KAF2074226.1"/>
    <property type="molecule type" value="Genomic_DNA"/>
</dbReference>
<comment type="subcellular location">
    <subcellularLocation>
        <location evidence="1">Membrane</location>
        <topology evidence="1">Multi-pass membrane protein</topology>
    </subcellularLocation>
</comment>
<keyword evidence="8" id="KW-1185">Reference proteome</keyword>
<comment type="similarity">
    <text evidence="2">Belongs to the IFI6/IFI27 family.</text>
</comment>
<keyword evidence="5 6" id="KW-0472">Membrane</keyword>
<evidence type="ECO:0000256" key="1">
    <source>
        <dbReference type="ARBA" id="ARBA00004141"/>
    </source>
</evidence>
<organism evidence="7 8">
    <name type="scientific">Polysphondylium violaceum</name>
    <dbReference type="NCBI Taxonomy" id="133409"/>
    <lineage>
        <taxon>Eukaryota</taxon>
        <taxon>Amoebozoa</taxon>
        <taxon>Evosea</taxon>
        <taxon>Eumycetozoa</taxon>
        <taxon>Dictyostelia</taxon>
        <taxon>Dictyosteliales</taxon>
        <taxon>Dictyosteliaceae</taxon>
        <taxon>Polysphondylium</taxon>
    </lineage>
</organism>